<dbReference type="InterPro" id="IPR016181">
    <property type="entry name" value="Acyl_CoA_acyltransferase"/>
</dbReference>
<dbReference type="Pfam" id="PF00583">
    <property type="entry name" value="Acetyltransf_1"/>
    <property type="match status" value="1"/>
</dbReference>
<proteinExistence type="predicted"/>
<reference evidence="4" key="1">
    <citation type="submission" date="2020-12" db="EMBL/GenBank/DDBJ databases">
        <authorList>
            <person name="Huq M.A."/>
        </authorList>
    </citation>
    <scope>NUCLEOTIDE SEQUENCE</scope>
    <source>
        <strain evidence="4">MAHUQ-46</strain>
    </source>
</reference>
<accession>A0A934MK12</accession>
<dbReference type="Proteomes" id="UP000640274">
    <property type="component" value="Unassembled WGS sequence"/>
</dbReference>
<keyword evidence="2" id="KW-0012">Acyltransferase</keyword>
<dbReference type="SUPFAM" id="SSF55729">
    <property type="entry name" value="Acyl-CoA N-acyltransferases (Nat)"/>
    <property type="match status" value="1"/>
</dbReference>
<keyword evidence="1" id="KW-0808">Transferase</keyword>
<sequence length="150" mass="17037">MTIIRSYRNSDKKAVLQLIKTELIPKSHTVHSLDGPLLRAIPRRLQEGLTLVASRTRSSAPVAFIHLMHDKEVLFVDMLVVHSRYQGRQLGRHLMELAETSGRLHGCSKAILYVDKGNEGACRFYGRLGYSTQRFIKELKCYELTKALAT</sequence>
<evidence type="ECO:0000313" key="5">
    <source>
        <dbReference type="Proteomes" id="UP000640274"/>
    </source>
</evidence>
<dbReference type="EMBL" id="JAELUP010000010">
    <property type="protein sequence ID" value="MBJ6360520.1"/>
    <property type="molecule type" value="Genomic_DNA"/>
</dbReference>
<dbReference type="Gene3D" id="3.40.630.30">
    <property type="match status" value="1"/>
</dbReference>
<evidence type="ECO:0000256" key="1">
    <source>
        <dbReference type="ARBA" id="ARBA00022679"/>
    </source>
</evidence>
<dbReference type="PANTHER" id="PTHR43420">
    <property type="entry name" value="ACETYLTRANSFERASE"/>
    <property type="match status" value="1"/>
</dbReference>
<evidence type="ECO:0000259" key="3">
    <source>
        <dbReference type="PROSITE" id="PS51186"/>
    </source>
</evidence>
<feature type="domain" description="N-acetyltransferase" evidence="3">
    <location>
        <begin position="2"/>
        <end position="149"/>
    </location>
</feature>
<organism evidence="4 5">
    <name type="scientific">Paenibacillus roseus</name>
    <dbReference type="NCBI Taxonomy" id="2798579"/>
    <lineage>
        <taxon>Bacteria</taxon>
        <taxon>Bacillati</taxon>
        <taxon>Bacillota</taxon>
        <taxon>Bacilli</taxon>
        <taxon>Bacillales</taxon>
        <taxon>Paenibacillaceae</taxon>
        <taxon>Paenibacillus</taxon>
    </lineage>
</organism>
<dbReference type="AlphaFoldDB" id="A0A934MK12"/>
<comment type="caution">
    <text evidence="4">The sequence shown here is derived from an EMBL/GenBank/DDBJ whole genome shotgun (WGS) entry which is preliminary data.</text>
</comment>
<name>A0A934MK12_9BACL</name>
<dbReference type="InterPro" id="IPR050680">
    <property type="entry name" value="YpeA/RimI_acetyltransf"/>
</dbReference>
<dbReference type="CDD" id="cd04301">
    <property type="entry name" value="NAT_SF"/>
    <property type="match status" value="1"/>
</dbReference>
<dbReference type="InterPro" id="IPR000182">
    <property type="entry name" value="GNAT_dom"/>
</dbReference>
<evidence type="ECO:0000313" key="4">
    <source>
        <dbReference type="EMBL" id="MBJ6360520.1"/>
    </source>
</evidence>
<dbReference type="GO" id="GO:0016747">
    <property type="term" value="F:acyltransferase activity, transferring groups other than amino-acyl groups"/>
    <property type="evidence" value="ECO:0007669"/>
    <property type="project" value="InterPro"/>
</dbReference>
<dbReference type="PROSITE" id="PS51186">
    <property type="entry name" value="GNAT"/>
    <property type="match status" value="1"/>
</dbReference>
<dbReference type="RefSeq" id="WP_199018074.1">
    <property type="nucleotide sequence ID" value="NZ_JAELUP010000010.1"/>
</dbReference>
<keyword evidence="5" id="KW-1185">Reference proteome</keyword>
<protein>
    <submittedName>
        <fullName evidence="4">GNAT family N-acetyltransferase</fullName>
    </submittedName>
</protein>
<evidence type="ECO:0000256" key="2">
    <source>
        <dbReference type="ARBA" id="ARBA00023315"/>
    </source>
</evidence>
<gene>
    <name evidence="4" type="ORF">JFN88_04170</name>
</gene>